<name>A0A098YQZ7_9BACT</name>
<dbReference type="AlphaFoldDB" id="A0A098YQZ7"/>
<proteinExistence type="predicted"/>
<protein>
    <submittedName>
        <fullName evidence="1">Uncharacterized protein</fullName>
    </submittedName>
</protein>
<dbReference type="Proteomes" id="UP000029723">
    <property type="component" value="Unassembled WGS sequence"/>
</dbReference>
<gene>
    <name evidence="1" type="ORF">HMPREF9304_08070</name>
</gene>
<dbReference type="OrthoDB" id="1064164at2"/>
<comment type="caution">
    <text evidence="1">The sequence shown here is derived from an EMBL/GenBank/DDBJ whole genome shotgun (WGS) entry which is preliminary data.</text>
</comment>
<accession>A0A098YQZ7</accession>
<organism evidence="1 2">
    <name type="scientific">Hoylesella timonensis S9-PR14</name>
    <dbReference type="NCBI Taxonomy" id="1401062"/>
    <lineage>
        <taxon>Bacteria</taxon>
        <taxon>Pseudomonadati</taxon>
        <taxon>Bacteroidota</taxon>
        <taxon>Bacteroidia</taxon>
        <taxon>Bacteroidales</taxon>
        <taxon>Prevotellaceae</taxon>
        <taxon>Hoylesella</taxon>
    </lineage>
</organism>
<sequence>MDFFRFNKIYVVESLQDERQTGKELYDDIIKRRSYCHSDLATEYVQVLSLEDWVNIIKRIKQETKDNHVIPILHFELHGSSNHDGLVLANKDLIPWSNFVSDMRCINIETQNNLLITMGICFGMDILYYTLLEEPSPFFGIIGSLYALQNDDIYISYSEFYDEFLQSFDITKSLQCLFRANPDRPQEYSFVNAPELFRRIYKNYLETQFTPDAIKKRISDTIMEGEAKRGFIYSSKEKKVFANKFKKELKKTKNPFYLSHFNNFLMCNKFKTCKKRFAIPRTTKEFLATNWSDIMPNVIN</sequence>
<reference evidence="1 2" key="1">
    <citation type="submission" date="2014-07" db="EMBL/GenBank/DDBJ databases">
        <authorList>
            <person name="McCorrison J."/>
            <person name="Sanka R."/>
            <person name="Torralba M."/>
            <person name="Gillis M."/>
            <person name="Haft D.H."/>
            <person name="Methe B."/>
            <person name="Sutton G."/>
            <person name="Nelson K.E."/>
        </authorList>
    </citation>
    <scope>NUCLEOTIDE SEQUENCE [LARGE SCALE GENOMIC DNA]</scope>
    <source>
        <strain evidence="1 2">S9-PR14</strain>
    </source>
</reference>
<dbReference type="RefSeq" id="WP_036895245.1">
    <property type="nucleotide sequence ID" value="NZ_JRPQ01000121.1"/>
</dbReference>
<evidence type="ECO:0000313" key="1">
    <source>
        <dbReference type="EMBL" id="KGI21816.1"/>
    </source>
</evidence>
<evidence type="ECO:0000313" key="2">
    <source>
        <dbReference type="Proteomes" id="UP000029723"/>
    </source>
</evidence>
<dbReference type="EMBL" id="JRPQ01000121">
    <property type="protein sequence ID" value="KGI21816.1"/>
    <property type="molecule type" value="Genomic_DNA"/>
</dbReference>